<reference evidence="3 4" key="1">
    <citation type="submission" date="2023-08" db="EMBL/GenBank/DDBJ databases">
        <title>New molecular markers tilS and rpoB for phylogenetic and monitoring studies of the genus Thiothrix biodiversity.</title>
        <authorList>
            <person name="Ravin N.V."/>
            <person name="Smolyakov D."/>
            <person name="Markov N.D."/>
            <person name="Beletsky A.V."/>
            <person name="Mardanov A.V."/>
            <person name="Rudenko T.S."/>
            <person name="Grabovich M.Y."/>
        </authorList>
    </citation>
    <scope>NUCLEOTIDE SEQUENCE</scope>
    <source>
        <strain evidence="3">DNT52</strain>
        <strain evidence="2 4">H33</strain>
    </source>
</reference>
<dbReference type="Gene3D" id="3.40.50.150">
    <property type="entry name" value="Vaccinia Virus protein VP39"/>
    <property type="match status" value="1"/>
</dbReference>
<dbReference type="EMBL" id="CP133217">
    <property type="protein sequence ID" value="WML85144.1"/>
    <property type="molecule type" value="Genomic_DNA"/>
</dbReference>
<keyword evidence="4" id="KW-1185">Reference proteome</keyword>
<evidence type="ECO:0000313" key="2">
    <source>
        <dbReference type="EMBL" id="MDQ5768094.1"/>
    </source>
</evidence>
<dbReference type="PANTHER" id="PTHR42912">
    <property type="entry name" value="METHYLTRANSFERASE"/>
    <property type="match status" value="1"/>
</dbReference>
<dbReference type="InterPro" id="IPR036873">
    <property type="entry name" value="Rhodanese-like_dom_sf"/>
</dbReference>
<dbReference type="InterPro" id="IPR041698">
    <property type="entry name" value="Methyltransf_25"/>
</dbReference>
<name>A0AA51MIJ6_9GAMM</name>
<dbReference type="GO" id="GO:0032259">
    <property type="term" value="P:methylation"/>
    <property type="evidence" value="ECO:0007669"/>
    <property type="project" value="UniProtKB-KW"/>
</dbReference>
<dbReference type="SUPFAM" id="SSF52821">
    <property type="entry name" value="Rhodanese/Cell cycle control phosphatase"/>
    <property type="match status" value="1"/>
</dbReference>
<sequence length="280" mass="30779">MDEVSMARVDCRAFVEFCQGHHAHACSIPFEELPARMHELPKTSEPLIVYANGAALPQASAFLTSKGYQVAQAIEWTLPLAASLQAAGLWQSGAQSQRLWQPAPLMARFVSEFMPAHQIQPGQGLDIGCGAGRDMVYLAMHGWEMTGIDYIPGALQRAQQLASSQHVTVTTLQLDLETGQDPFGAFADGQFALITVARYLHRPLFPWLKRLLKPGGILIYQTFMQGSEKFGSPRNPNFLLKPGELAQVFAHTDILLDTVETLDDGRPVSAFICRQVADCL</sequence>
<dbReference type="Gene3D" id="3.40.250.10">
    <property type="entry name" value="Rhodanese-like domain"/>
    <property type="match status" value="1"/>
</dbReference>
<dbReference type="Proteomes" id="UP001229862">
    <property type="component" value="Chromosome"/>
</dbReference>
<dbReference type="CDD" id="cd02440">
    <property type="entry name" value="AdoMet_MTases"/>
    <property type="match status" value="1"/>
</dbReference>
<keyword evidence="3" id="KW-0489">Methyltransferase</keyword>
<dbReference type="InterPro" id="IPR001763">
    <property type="entry name" value="Rhodanese-like_dom"/>
</dbReference>
<evidence type="ECO:0000313" key="4">
    <source>
        <dbReference type="Proteomes" id="UP001223336"/>
    </source>
</evidence>
<evidence type="ECO:0000259" key="1">
    <source>
        <dbReference type="PROSITE" id="PS50206"/>
    </source>
</evidence>
<keyword evidence="3" id="KW-0808">Transferase</keyword>
<dbReference type="RefSeq" id="WP_308134184.1">
    <property type="nucleotide sequence ID" value="NZ_CP133197.1"/>
</dbReference>
<gene>
    <name evidence="2" type="ORF">RCC75_06115</name>
    <name evidence="3" type="ORF">RCG00_12610</name>
</gene>
<feature type="domain" description="Rhodanese" evidence="1">
    <location>
        <begin position="9"/>
        <end position="82"/>
    </location>
</feature>
<dbReference type="InterPro" id="IPR029063">
    <property type="entry name" value="SAM-dependent_MTases_sf"/>
</dbReference>
<proteinExistence type="predicted"/>
<dbReference type="CDD" id="cd00158">
    <property type="entry name" value="RHOD"/>
    <property type="match status" value="1"/>
</dbReference>
<dbReference type="PROSITE" id="PS50206">
    <property type="entry name" value="RHODANESE_3"/>
    <property type="match status" value="1"/>
</dbReference>
<dbReference type="GO" id="GO:0008168">
    <property type="term" value="F:methyltransferase activity"/>
    <property type="evidence" value="ECO:0007669"/>
    <property type="project" value="UniProtKB-KW"/>
</dbReference>
<dbReference type="AlphaFoldDB" id="A0AA51MIJ6"/>
<accession>A0AA51MIJ6</accession>
<dbReference type="Proteomes" id="UP001223336">
    <property type="component" value="Unassembled WGS sequence"/>
</dbReference>
<evidence type="ECO:0000313" key="3">
    <source>
        <dbReference type="EMBL" id="WML85144.1"/>
    </source>
</evidence>
<dbReference type="Pfam" id="PF13649">
    <property type="entry name" value="Methyltransf_25"/>
    <property type="match status" value="1"/>
</dbReference>
<dbReference type="InterPro" id="IPR050508">
    <property type="entry name" value="Methyltransf_Superfamily"/>
</dbReference>
<protein>
    <submittedName>
        <fullName evidence="3">Methyltransferase domain-containing protein</fullName>
    </submittedName>
</protein>
<dbReference type="EMBL" id="JAVFKN010000005">
    <property type="protein sequence ID" value="MDQ5768094.1"/>
    <property type="molecule type" value="Genomic_DNA"/>
</dbReference>
<organism evidence="3">
    <name type="scientific">Thiothrix subterranea</name>
    <dbReference type="NCBI Taxonomy" id="2735563"/>
    <lineage>
        <taxon>Bacteria</taxon>
        <taxon>Pseudomonadati</taxon>
        <taxon>Pseudomonadota</taxon>
        <taxon>Gammaproteobacteria</taxon>
        <taxon>Thiotrichales</taxon>
        <taxon>Thiotrichaceae</taxon>
        <taxon>Thiothrix</taxon>
    </lineage>
</organism>
<dbReference type="SUPFAM" id="SSF53335">
    <property type="entry name" value="S-adenosyl-L-methionine-dependent methyltransferases"/>
    <property type="match status" value="1"/>
</dbReference>